<evidence type="ECO:0000256" key="1">
    <source>
        <dbReference type="SAM" id="Phobius"/>
    </source>
</evidence>
<gene>
    <name evidence="2" type="ORF">K7432_000221</name>
</gene>
<evidence type="ECO:0000313" key="2">
    <source>
        <dbReference type="EMBL" id="KAK9729540.1"/>
    </source>
</evidence>
<feature type="transmembrane region" description="Helical" evidence="1">
    <location>
        <begin position="225"/>
        <end position="246"/>
    </location>
</feature>
<protein>
    <submittedName>
        <fullName evidence="2">Uncharacterized protein</fullName>
    </submittedName>
</protein>
<keyword evidence="1" id="KW-0812">Transmembrane</keyword>
<feature type="transmembrane region" description="Helical" evidence="1">
    <location>
        <begin position="146"/>
        <end position="165"/>
    </location>
</feature>
<feature type="transmembrane region" description="Helical" evidence="1">
    <location>
        <begin position="186"/>
        <end position="205"/>
    </location>
</feature>
<comment type="caution">
    <text evidence="2">The sequence shown here is derived from an EMBL/GenBank/DDBJ whole genome shotgun (WGS) entry which is preliminary data.</text>
</comment>
<evidence type="ECO:0000313" key="3">
    <source>
        <dbReference type="Proteomes" id="UP001479436"/>
    </source>
</evidence>
<feature type="transmembrane region" description="Helical" evidence="1">
    <location>
        <begin position="303"/>
        <end position="331"/>
    </location>
</feature>
<keyword evidence="3" id="KW-1185">Reference proteome</keyword>
<feature type="transmembrane region" description="Helical" evidence="1">
    <location>
        <begin position="267"/>
        <end position="291"/>
    </location>
</feature>
<name>A0ABR2WBM4_9FUNG</name>
<proteinExistence type="predicted"/>
<accession>A0ABR2WBM4</accession>
<keyword evidence="1" id="KW-0472">Membrane</keyword>
<dbReference type="EMBL" id="JASJQH010006879">
    <property type="protein sequence ID" value="KAK9729540.1"/>
    <property type="molecule type" value="Genomic_DNA"/>
</dbReference>
<sequence length="463" mass="52208">MIYSNSTGYNRITGPIYMAQFTPEKRCFLEDYPVNSSIFLVPFSTAQQFGCETYADVIHMNRWTNQSEYTNHIPRVVVFTSMNGGTPGIGEYLAGSIQVLSSALPSLTLVTPESMDMLVRELQPGCYAQITEDPGPWARLKDSKQLLCYTIIVNLLFGILILVSARGLFRVFTTLSDRWMTGNARFYVYPGIMWISLFNIIMMDIDPFELKESSFSTPIRSLLVLGGYFGMCCTYAVILNSWIKLCGQLNLRIHKGGRFLKSLSIPFRGIAILSLPLYLINIVGAVLRVVPGMPNWIREFNQIMTLILIVVSVLEGIGFMVFGYLMVFTLFQFHNEQHAELRLSRLKTAKKLIMMTTALTTGLYLWGVVLILVFTQQPSIGNFWITRTIQDFGTILSSSALLHVLHQKSFTSEIEALEEEDFKVSSGSVTSKRESKLCTVDVKWDSWSIDSLSSEELTDIACT</sequence>
<dbReference type="Proteomes" id="UP001479436">
    <property type="component" value="Unassembled WGS sequence"/>
</dbReference>
<feature type="transmembrane region" description="Helical" evidence="1">
    <location>
        <begin position="352"/>
        <end position="374"/>
    </location>
</feature>
<keyword evidence="1" id="KW-1133">Transmembrane helix</keyword>
<organism evidence="2 3">
    <name type="scientific">Basidiobolus ranarum</name>
    <dbReference type="NCBI Taxonomy" id="34480"/>
    <lineage>
        <taxon>Eukaryota</taxon>
        <taxon>Fungi</taxon>
        <taxon>Fungi incertae sedis</taxon>
        <taxon>Zoopagomycota</taxon>
        <taxon>Entomophthoromycotina</taxon>
        <taxon>Basidiobolomycetes</taxon>
        <taxon>Basidiobolales</taxon>
        <taxon>Basidiobolaceae</taxon>
        <taxon>Basidiobolus</taxon>
    </lineage>
</organism>
<reference evidence="2 3" key="1">
    <citation type="submission" date="2023-04" db="EMBL/GenBank/DDBJ databases">
        <title>Genome of Basidiobolus ranarum AG-B5.</title>
        <authorList>
            <person name="Stajich J.E."/>
            <person name="Carter-House D."/>
            <person name="Gryganskyi A."/>
        </authorList>
    </citation>
    <scope>NUCLEOTIDE SEQUENCE [LARGE SCALE GENOMIC DNA]</scope>
    <source>
        <strain evidence="2 3">AG-B5</strain>
    </source>
</reference>